<dbReference type="AlphaFoldDB" id="A0A9P6B166"/>
<name>A0A9P6B166_9AGAM</name>
<gene>
    <name evidence="2" type="ORF">BS47DRAFT_1360755</name>
</gene>
<organism evidence="2 3">
    <name type="scientific">Hydnum rufescens UP504</name>
    <dbReference type="NCBI Taxonomy" id="1448309"/>
    <lineage>
        <taxon>Eukaryota</taxon>
        <taxon>Fungi</taxon>
        <taxon>Dikarya</taxon>
        <taxon>Basidiomycota</taxon>
        <taxon>Agaricomycotina</taxon>
        <taxon>Agaricomycetes</taxon>
        <taxon>Cantharellales</taxon>
        <taxon>Hydnaceae</taxon>
        <taxon>Hydnum</taxon>
    </lineage>
</organism>
<feature type="compositionally biased region" description="Low complexity" evidence="1">
    <location>
        <begin position="115"/>
        <end position="129"/>
    </location>
</feature>
<dbReference type="Proteomes" id="UP000886523">
    <property type="component" value="Unassembled WGS sequence"/>
</dbReference>
<reference evidence="2" key="1">
    <citation type="journal article" date="2020" name="Nat. Commun.">
        <title>Large-scale genome sequencing of mycorrhizal fungi provides insights into the early evolution of symbiotic traits.</title>
        <authorList>
            <person name="Miyauchi S."/>
            <person name="Kiss E."/>
            <person name="Kuo A."/>
            <person name="Drula E."/>
            <person name="Kohler A."/>
            <person name="Sanchez-Garcia M."/>
            <person name="Morin E."/>
            <person name="Andreopoulos B."/>
            <person name="Barry K.W."/>
            <person name="Bonito G."/>
            <person name="Buee M."/>
            <person name="Carver A."/>
            <person name="Chen C."/>
            <person name="Cichocki N."/>
            <person name="Clum A."/>
            <person name="Culley D."/>
            <person name="Crous P.W."/>
            <person name="Fauchery L."/>
            <person name="Girlanda M."/>
            <person name="Hayes R.D."/>
            <person name="Keri Z."/>
            <person name="LaButti K."/>
            <person name="Lipzen A."/>
            <person name="Lombard V."/>
            <person name="Magnuson J."/>
            <person name="Maillard F."/>
            <person name="Murat C."/>
            <person name="Nolan M."/>
            <person name="Ohm R.A."/>
            <person name="Pangilinan J."/>
            <person name="Pereira M.F."/>
            <person name="Perotto S."/>
            <person name="Peter M."/>
            <person name="Pfister S."/>
            <person name="Riley R."/>
            <person name="Sitrit Y."/>
            <person name="Stielow J.B."/>
            <person name="Szollosi G."/>
            <person name="Zifcakova L."/>
            <person name="Stursova M."/>
            <person name="Spatafora J.W."/>
            <person name="Tedersoo L."/>
            <person name="Vaario L.M."/>
            <person name="Yamada A."/>
            <person name="Yan M."/>
            <person name="Wang P."/>
            <person name="Xu J."/>
            <person name="Bruns T."/>
            <person name="Baldrian P."/>
            <person name="Vilgalys R."/>
            <person name="Dunand C."/>
            <person name="Henrissat B."/>
            <person name="Grigoriev I.V."/>
            <person name="Hibbett D."/>
            <person name="Nagy L.G."/>
            <person name="Martin F.M."/>
        </authorList>
    </citation>
    <scope>NUCLEOTIDE SEQUENCE</scope>
    <source>
        <strain evidence="2">UP504</strain>
    </source>
</reference>
<sequence>MACSKAADEEQPNNKGLTSQDPNGNTPANNNHDNTTNTRPVKTLPNENPEICQTTQSPFPYTTTKKNMTNASVMTTTNGRMNHTPAMADVGFYVKTPPNENPEIHQTTHPSFPYTTTKKNMTNTSTTTTRPANGRTNHTPAMAGVWFYIRTQGYPKQPTPLPYASTQQRQPGPLSEHTGMTTREMDEMKTREAPAPHTCLSGCVVISRTRANHPLLNLKPM</sequence>
<protein>
    <submittedName>
        <fullName evidence="2">Uncharacterized protein</fullName>
    </submittedName>
</protein>
<feature type="region of interest" description="Disordered" evidence="1">
    <location>
        <begin position="106"/>
        <end position="138"/>
    </location>
</feature>
<feature type="region of interest" description="Disordered" evidence="1">
    <location>
        <begin position="157"/>
        <end position="179"/>
    </location>
</feature>
<dbReference type="EMBL" id="MU128946">
    <property type="protein sequence ID" value="KAF9515793.1"/>
    <property type="molecule type" value="Genomic_DNA"/>
</dbReference>
<comment type="caution">
    <text evidence="2">The sequence shown here is derived from an EMBL/GenBank/DDBJ whole genome shotgun (WGS) entry which is preliminary data.</text>
</comment>
<evidence type="ECO:0000256" key="1">
    <source>
        <dbReference type="SAM" id="MobiDB-lite"/>
    </source>
</evidence>
<keyword evidence="3" id="KW-1185">Reference proteome</keyword>
<evidence type="ECO:0000313" key="2">
    <source>
        <dbReference type="EMBL" id="KAF9515793.1"/>
    </source>
</evidence>
<evidence type="ECO:0000313" key="3">
    <source>
        <dbReference type="Proteomes" id="UP000886523"/>
    </source>
</evidence>
<feature type="compositionally biased region" description="Polar residues" evidence="1">
    <location>
        <begin position="51"/>
        <end position="65"/>
    </location>
</feature>
<feature type="region of interest" description="Disordered" evidence="1">
    <location>
        <begin position="1"/>
        <end position="65"/>
    </location>
</feature>
<feature type="compositionally biased region" description="Polar residues" evidence="1">
    <location>
        <begin position="13"/>
        <end position="40"/>
    </location>
</feature>
<accession>A0A9P6B166</accession>
<proteinExistence type="predicted"/>